<gene>
    <name evidence="2" type="ORF">ACFOWS_12385</name>
</gene>
<keyword evidence="1" id="KW-1133">Transmembrane helix</keyword>
<dbReference type="Proteomes" id="UP001595841">
    <property type="component" value="Unassembled WGS sequence"/>
</dbReference>
<comment type="caution">
    <text evidence="2">The sequence shown here is derived from an EMBL/GenBank/DDBJ whole genome shotgun (WGS) entry which is preliminary data.</text>
</comment>
<evidence type="ECO:0000313" key="3">
    <source>
        <dbReference type="Proteomes" id="UP001595841"/>
    </source>
</evidence>
<dbReference type="EMBL" id="JBHSCL010000007">
    <property type="protein sequence ID" value="MFC4220941.1"/>
    <property type="molecule type" value="Genomic_DNA"/>
</dbReference>
<sequence>MSKEKRIVIKDADITNNCPECYNQELKLTFYQKHTLNPLYHRTTGEVTHEIKCKKCHSIIYPVNWTPDIERVFDYYNKLVRPDRPSVRFTMLFFILLILILCLVAAGIYFYLEGLI</sequence>
<reference evidence="3" key="1">
    <citation type="journal article" date="2019" name="Int. J. Syst. Evol. Microbiol.">
        <title>The Global Catalogue of Microorganisms (GCM) 10K type strain sequencing project: providing services to taxonomists for standard genome sequencing and annotation.</title>
        <authorList>
            <consortium name="The Broad Institute Genomics Platform"/>
            <consortium name="The Broad Institute Genome Sequencing Center for Infectious Disease"/>
            <person name="Wu L."/>
            <person name="Ma J."/>
        </authorList>
    </citation>
    <scope>NUCLEOTIDE SEQUENCE [LARGE SCALE GENOMIC DNA]</scope>
    <source>
        <strain evidence="3">CGMCC 1.15774</strain>
    </source>
</reference>
<keyword evidence="1" id="KW-0812">Transmembrane</keyword>
<protein>
    <submittedName>
        <fullName evidence="2">Uncharacterized protein</fullName>
    </submittedName>
</protein>
<evidence type="ECO:0000313" key="2">
    <source>
        <dbReference type="EMBL" id="MFC4220941.1"/>
    </source>
</evidence>
<organism evidence="2 3">
    <name type="scientific">Flagellimonas marina</name>
    <dbReference type="NCBI Taxonomy" id="1775168"/>
    <lineage>
        <taxon>Bacteria</taxon>
        <taxon>Pseudomonadati</taxon>
        <taxon>Bacteroidota</taxon>
        <taxon>Flavobacteriia</taxon>
        <taxon>Flavobacteriales</taxon>
        <taxon>Flavobacteriaceae</taxon>
        <taxon>Flagellimonas</taxon>
    </lineage>
</organism>
<proteinExistence type="predicted"/>
<evidence type="ECO:0000256" key="1">
    <source>
        <dbReference type="SAM" id="Phobius"/>
    </source>
</evidence>
<dbReference type="RefSeq" id="WP_366585384.1">
    <property type="nucleotide sequence ID" value="NZ_JBHSCL010000007.1"/>
</dbReference>
<name>A0ABV8PPD3_9FLAO</name>
<keyword evidence="1" id="KW-0472">Membrane</keyword>
<feature type="transmembrane region" description="Helical" evidence="1">
    <location>
        <begin position="91"/>
        <end position="112"/>
    </location>
</feature>
<accession>A0ABV8PPD3</accession>
<keyword evidence="3" id="KW-1185">Reference proteome</keyword>